<dbReference type="STRING" id="34060.B0181_05125"/>
<dbReference type="PANTHER" id="PTHR30591">
    <property type="entry name" value="RECBCD ENZYME SUBUNIT RECC"/>
    <property type="match status" value="1"/>
</dbReference>
<evidence type="ECO:0000256" key="6">
    <source>
        <dbReference type="ARBA" id="ARBA00022839"/>
    </source>
</evidence>
<feature type="domain" description="RecC C-terminal" evidence="10">
    <location>
        <begin position="1096"/>
        <end position="1404"/>
    </location>
</feature>
<name>A0A1T0A414_9GAMM</name>
<dbReference type="Proteomes" id="UP000255279">
    <property type="component" value="Unassembled WGS sequence"/>
</dbReference>
<evidence type="ECO:0000256" key="7">
    <source>
        <dbReference type="ARBA" id="ARBA00022840"/>
    </source>
</evidence>
<keyword evidence="1" id="KW-0540">Nuclease</keyword>
<evidence type="ECO:0000256" key="5">
    <source>
        <dbReference type="ARBA" id="ARBA00022806"/>
    </source>
</evidence>
<accession>A0A1T0A414</accession>
<evidence type="ECO:0000256" key="2">
    <source>
        <dbReference type="ARBA" id="ARBA00022741"/>
    </source>
</evidence>
<dbReference type="InterPro" id="IPR027417">
    <property type="entry name" value="P-loop_NTPase"/>
</dbReference>
<dbReference type="GO" id="GO:0004386">
    <property type="term" value="F:helicase activity"/>
    <property type="evidence" value="ECO:0007669"/>
    <property type="project" value="UniProtKB-KW"/>
</dbReference>
<dbReference type="Proteomes" id="UP000190435">
    <property type="component" value="Unassembled WGS sequence"/>
</dbReference>
<proteinExistence type="predicted"/>
<keyword evidence="9" id="KW-0234">DNA repair</keyword>
<evidence type="ECO:0000256" key="9">
    <source>
        <dbReference type="ARBA" id="ARBA00023204"/>
    </source>
</evidence>
<keyword evidence="6" id="KW-0269">Exonuclease</keyword>
<organism evidence="11 13">
    <name type="scientific">Moraxella caviae</name>
    <dbReference type="NCBI Taxonomy" id="34060"/>
    <lineage>
        <taxon>Bacteria</taxon>
        <taxon>Pseudomonadati</taxon>
        <taxon>Pseudomonadota</taxon>
        <taxon>Gammaproteobacteria</taxon>
        <taxon>Moraxellales</taxon>
        <taxon>Moraxellaceae</taxon>
        <taxon>Moraxella</taxon>
    </lineage>
</organism>
<dbReference type="Gene3D" id="3.40.50.10930">
    <property type="match status" value="2"/>
</dbReference>
<dbReference type="InterPro" id="IPR041500">
    <property type="entry name" value="RecC_C"/>
</dbReference>
<evidence type="ECO:0000256" key="1">
    <source>
        <dbReference type="ARBA" id="ARBA00022722"/>
    </source>
</evidence>
<evidence type="ECO:0000256" key="4">
    <source>
        <dbReference type="ARBA" id="ARBA00022801"/>
    </source>
</evidence>
<evidence type="ECO:0000256" key="8">
    <source>
        <dbReference type="ARBA" id="ARBA00023125"/>
    </source>
</evidence>
<dbReference type="PANTHER" id="PTHR30591:SF1">
    <property type="entry name" value="RECBCD ENZYME SUBUNIT RECC"/>
    <property type="match status" value="1"/>
</dbReference>
<dbReference type="EC" id="3.1.11.5" evidence="12"/>
<gene>
    <name evidence="12" type="primary">recC</name>
    <name evidence="11" type="ORF">B0181_05125</name>
    <name evidence="12" type="ORF">NCTC10293_02239</name>
</gene>
<evidence type="ECO:0000259" key="10">
    <source>
        <dbReference type="Pfam" id="PF17946"/>
    </source>
</evidence>
<dbReference type="GO" id="GO:0005524">
    <property type="term" value="F:ATP binding"/>
    <property type="evidence" value="ECO:0007669"/>
    <property type="project" value="UniProtKB-KW"/>
</dbReference>
<reference evidence="12 14" key="2">
    <citation type="submission" date="2018-06" db="EMBL/GenBank/DDBJ databases">
        <authorList>
            <consortium name="Pathogen Informatics"/>
            <person name="Doyle S."/>
        </authorList>
    </citation>
    <scope>NUCLEOTIDE SEQUENCE [LARGE SCALE GENOMIC DNA]</scope>
    <source>
        <strain evidence="12 14">NCTC10293</strain>
    </source>
</reference>
<dbReference type="Gene3D" id="1.10.486.10">
    <property type="entry name" value="PCRA, domain 4"/>
    <property type="match status" value="1"/>
</dbReference>
<reference evidence="11 13" key="1">
    <citation type="submission" date="2017-02" db="EMBL/GenBank/DDBJ databases">
        <title>Draft genome sequence of Moraxella caviae CCUG 355 type strain.</title>
        <authorList>
            <person name="Engstrom-Jakobsson H."/>
            <person name="Salva-Serra F."/>
            <person name="Thorell K."/>
            <person name="Gonzales-Siles L."/>
            <person name="Karlsson R."/>
            <person name="Boulund F."/>
            <person name="Engstrand L."/>
            <person name="Moore E."/>
        </authorList>
    </citation>
    <scope>NUCLEOTIDE SEQUENCE [LARGE SCALE GENOMIC DNA]</scope>
    <source>
        <strain evidence="11 13">CCUG 355</strain>
    </source>
</reference>
<keyword evidence="2" id="KW-0547">Nucleotide-binding</keyword>
<dbReference type="Pfam" id="PF04257">
    <property type="entry name" value="Exonuc_V_gamma"/>
    <property type="match status" value="1"/>
</dbReference>
<dbReference type="OrthoDB" id="9762834at2"/>
<keyword evidence="13" id="KW-1185">Reference proteome</keyword>
<evidence type="ECO:0000313" key="12">
    <source>
        <dbReference type="EMBL" id="STZ14642.1"/>
    </source>
</evidence>
<keyword evidence="5" id="KW-0347">Helicase</keyword>
<dbReference type="SUPFAM" id="SSF52980">
    <property type="entry name" value="Restriction endonuclease-like"/>
    <property type="match status" value="1"/>
</dbReference>
<dbReference type="InterPro" id="IPR011335">
    <property type="entry name" value="Restrct_endonuc-II-like"/>
</dbReference>
<dbReference type="Pfam" id="PF17946">
    <property type="entry name" value="RecC_C"/>
    <property type="match status" value="1"/>
</dbReference>
<keyword evidence="8" id="KW-0238">DNA-binding</keyword>
<evidence type="ECO:0000256" key="3">
    <source>
        <dbReference type="ARBA" id="ARBA00022763"/>
    </source>
</evidence>
<dbReference type="EMBL" id="MUXU01000034">
    <property type="protein sequence ID" value="OOR90041.1"/>
    <property type="molecule type" value="Genomic_DNA"/>
</dbReference>
<protein>
    <submittedName>
        <fullName evidence="12">Exodeoxyribonuclease V gamma chain</fullName>
        <ecNumber evidence="12">3.1.11.5</ecNumber>
    </submittedName>
</protein>
<keyword evidence="4 12" id="KW-0378">Hydrolase</keyword>
<evidence type="ECO:0000313" key="11">
    <source>
        <dbReference type="EMBL" id="OOR90041.1"/>
    </source>
</evidence>
<evidence type="ECO:0000313" key="13">
    <source>
        <dbReference type="Proteomes" id="UP000190435"/>
    </source>
</evidence>
<dbReference type="SUPFAM" id="SSF52540">
    <property type="entry name" value="P-loop containing nucleoside triphosphate hydrolases"/>
    <property type="match status" value="2"/>
</dbReference>
<keyword evidence="7" id="KW-0067">ATP-binding</keyword>
<keyword evidence="3" id="KW-0227">DNA damage</keyword>
<dbReference type="Gene3D" id="3.40.50.300">
    <property type="entry name" value="P-loop containing nucleotide triphosphate hydrolases"/>
    <property type="match status" value="1"/>
</dbReference>
<sequence>MFHIIQSNNTDVLVERLLAFYRKDWAHDGEQNTGFANIFSPFVVIVPSMVLGDWLTKTVASKEKISTLFTSQFWGQYQWQMIKKVLDLDAQFHANSPKYDPAHAPDGTLEVPEVAMLSASVMRWRIFGHLAQVLSLGANANFEASKQALAEILADDTHKLHLLIKPLYDKASDSVPEHRLWQACDELARVYVRYLTQRPEWLQAWTTGAPLPMSVEAMIAQKDKFTDDFAPSDEHATPEWLVGHYVALETLLRHLWQTLFADAYEYREALEHRFWQVLEGGRGKDLQHAALQALPKSIHLFTVQQIPTVELMFLKRLSLQLDVHLYHFNPSKLFWADIVDKRWLMTQQIIRPESVYLKDAGHTLLSRLGKESRETFAMLADMSGGAYYYEEELNNSEQEDSLQNGSAQSNSTQNTDAIADLITKWQVEWQDHFIKHNTHTNHSLLQQIKDDILMLQEGRASATINAQIFDELKHKTRPKTPLSLDTNRTRLPSLAIHACHSLKRQLELARRMIARYLNETPERHLSDVVVLLPDVAAAQEVIRAVFPEGRGMDGLYLPAKITGTSDKSIDELMAAITGFYQLLGAPLARFGCDEFFEWLMIPALHESFGLSFDDVMRAKDLLDKAGFKRGFDEAHLAKSLHAKDTDYRYTFSYALDRLVLGLLTPCDGAPNDLLYPLTWQGGEFAEASLPLDDVTPADSAIIAALSKIHAGLSDLQNDFTKTDRAQTWLDKIEQDVINRYFSPLKDTTAMRAIFEAKNAMMANLRANQNYQRTKHEQNQVLDINSSHRTDDIWLSLQFVLESLAQAVSQQAISAEPSGVITFARFGAVRSIPFGLVIMLEMNLAAFPRQDKSVRLDLMRAGLKRRGDRYNEDDDNGAFLDALLCAKEHCLIFYQGVANDGITRLLPASPVGELLEFLKNDGDWHTADTAVQADDLIEQHAIHRAISDIMPTLIERYLVSEHTASDFERAAFYETNAYQNDGVQAADDLPDNKLQTDNLQKSLDLQELKTAAQTRMLQAVAQYQARQRQNLPPAPLWQQVRALLDSPSDTPVKPVIALPDEQTIHQIAHTLQAAASAQHSVHDLQKMLDTLEMTLPTHCEIDDIVRAVKSLAVQFLRGKLRLPKQADTAENEQNEPLSLDGLAHWQLNDALLQAVAMGALDDLPLANTQIASQENASDTASETTGKIASTKNSIASDNAKNSASKNASLQAFAFGNLLPAGVMRHKALAMAVDELTSDLQNFATRLNALDGTAKIASVAHDKFSSLISPTQETRLRLLVGDTPVSVMGRVPASMDSTKHSAKLWLSLSPSSTRAEHLLRFWLMHLYWQAVRQTSQTDVETGAGTSIWQFKKDGGSVAELTNTVRFAPVEYERANAELAMWLIFAQICKQVPIALTPQTALQIAQHDGGENFDYQSDAQIKKWANVSFGMPVFDNCAHHPTWQTLLGDTDPIVALQAVSPLAKILYQSLLDCISSLDDDLAE</sequence>
<dbReference type="GO" id="GO:0008854">
    <property type="term" value="F:exodeoxyribonuclease V activity"/>
    <property type="evidence" value="ECO:0007669"/>
    <property type="project" value="UniProtKB-EC"/>
</dbReference>
<dbReference type="GO" id="GO:0006281">
    <property type="term" value="P:DNA repair"/>
    <property type="evidence" value="ECO:0007669"/>
    <property type="project" value="UniProtKB-KW"/>
</dbReference>
<dbReference type="RefSeq" id="WP_078276435.1">
    <property type="nucleotide sequence ID" value="NZ_CAACXO010000080.1"/>
</dbReference>
<dbReference type="GO" id="GO:0003677">
    <property type="term" value="F:DNA binding"/>
    <property type="evidence" value="ECO:0007669"/>
    <property type="project" value="UniProtKB-KW"/>
</dbReference>
<dbReference type="GO" id="GO:0006310">
    <property type="term" value="P:DNA recombination"/>
    <property type="evidence" value="ECO:0007669"/>
    <property type="project" value="TreeGrafter"/>
</dbReference>
<evidence type="ECO:0000313" key="14">
    <source>
        <dbReference type="Proteomes" id="UP000255279"/>
    </source>
</evidence>
<dbReference type="EMBL" id="UGQE01000004">
    <property type="protein sequence ID" value="STZ14642.1"/>
    <property type="molecule type" value="Genomic_DNA"/>
</dbReference>